<keyword evidence="3" id="KW-1185">Reference proteome</keyword>
<protein>
    <submittedName>
        <fullName evidence="2">Uncharacterized protein</fullName>
    </submittedName>
</protein>
<sequence>MKNIILLALFFIILASLIHVSKIILILILIIITKEIFVGFQQKILSIAFQHHQVQPYTVLFLLGKNLYYYERVK</sequence>
<dbReference type="Proteomes" id="UP001162131">
    <property type="component" value="Unassembled WGS sequence"/>
</dbReference>
<reference evidence="2" key="1">
    <citation type="submission" date="2021-09" db="EMBL/GenBank/DDBJ databases">
        <authorList>
            <consortium name="AG Swart"/>
            <person name="Singh M."/>
            <person name="Singh A."/>
            <person name="Seah K."/>
            <person name="Emmerich C."/>
        </authorList>
    </citation>
    <scope>NUCLEOTIDE SEQUENCE</scope>
    <source>
        <strain evidence="2">ATCC30299</strain>
    </source>
</reference>
<gene>
    <name evidence="2" type="ORF">BSTOLATCC_MIC17529</name>
</gene>
<dbReference type="AlphaFoldDB" id="A0AAU9IT44"/>
<name>A0AAU9IT44_9CILI</name>
<evidence type="ECO:0000313" key="2">
    <source>
        <dbReference type="EMBL" id="CAG9316897.1"/>
    </source>
</evidence>
<accession>A0AAU9IT44</accession>
<evidence type="ECO:0000313" key="3">
    <source>
        <dbReference type="Proteomes" id="UP001162131"/>
    </source>
</evidence>
<evidence type="ECO:0000256" key="1">
    <source>
        <dbReference type="SAM" id="Phobius"/>
    </source>
</evidence>
<keyword evidence="1" id="KW-1133">Transmembrane helix</keyword>
<keyword evidence="1" id="KW-0472">Membrane</keyword>
<proteinExistence type="predicted"/>
<feature type="transmembrane region" description="Helical" evidence="1">
    <location>
        <begin position="6"/>
        <end position="32"/>
    </location>
</feature>
<comment type="caution">
    <text evidence="2">The sequence shown here is derived from an EMBL/GenBank/DDBJ whole genome shotgun (WGS) entry which is preliminary data.</text>
</comment>
<keyword evidence="1" id="KW-0812">Transmembrane</keyword>
<organism evidence="2 3">
    <name type="scientific">Blepharisma stoltei</name>
    <dbReference type="NCBI Taxonomy" id="1481888"/>
    <lineage>
        <taxon>Eukaryota</taxon>
        <taxon>Sar</taxon>
        <taxon>Alveolata</taxon>
        <taxon>Ciliophora</taxon>
        <taxon>Postciliodesmatophora</taxon>
        <taxon>Heterotrichea</taxon>
        <taxon>Heterotrichida</taxon>
        <taxon>Blepharismidae</taxon>
        <taxon>Blepharisma</taxon>
    </lineage>
</organism>
<dbReference type="EMBL" id="CAJZBQ010000017">
    <property type="protein sequence ID" value="CAG9316897.1"/>
    <property type="molecule type" value="Genomic_DNA"/>
</dbReference>